<dbReference type="Gene3D" id="3.40.50.1820">
    <property type="entry name" value="alpha/beta hydrolase"/>
    <property type="match status" value="1"/>
</dbReference>
<dbReference type="EMBL" id="UGSJ01000001">
    <property type="protein sequence ID" value="SUA93424.1"/>
    <property type="molecule type" value="Genomic_DNA"/>
</dbReference>
<sequence>MFDPALFGRMPPDVMAAASASVRASARAAVGASMETSADATSAADAAASPISSIFPVSPLPPGRHSLGLSEARDAVLYVPTDLPEDRPVPLFVMFHGAGGFPEKVLPFIEPHAERHKFLVLAPHSTFPTWDIVIGGNGPDLERLQLALAKVAAQYRIDPRRVAFAGFSDGASYALSIGVTNGDIASHVIAFSGGFMSIFVQEGTPRIFIAHGLIDEQLPIATSGRQNANKLKAAGYEVEYVEFDGLHIIEPGVVARAIDFFLA</sequence>
<evidence type="ECO:0000313" key="5">
    <source>
        <dbReference type="Proteomes" id="UP000254589"/>
    </source>
</evidence>
<evidence type="ECO:0000256" key="2">
    <source>
        <dbReference type="ARBA" id="ARBA00022801"/>
    </source>
</evidence>
<reference evidence="4 5" key="1">
    <citation type="submission" date="2018-06" db="EMBL/GenBank/DDBJ databases">
        <authorList>
            <consortium name="Pathogen Informatics"/>
            <person name="Doyle S."/>
        </authorList>
    </citation>
    <scope>NUCLEOTIDE SEQUENCE [LARGE SCALE GENOMIC DNA]</scope>
    <source>
        <strain evidence="4 5">NCTC13159</strain>
    </source>
</reference>
<dbReference type="GO" id="GO:0016787">
    <property type="term" value="F:hydrolase activity"/>
    <property type="evidence" value="ECO:0007669"/>
    <property type="project" value="UniProtKB-KW"/>
</dbReference>
<keyword evidence="1" id="KW-0732">Signal</keyword>
<evidence type="ECO:0000256" key="1">
    <source>
        <dbReference type="ARBA" id="ARBA00022729"/>
    </source>
</evidence>
<dbReference type="Pfam" id="PF02230">
    <property type="entry name" value="Abhydrolase_2"/>
    <property type="match status" value="1"/>
</dbReference>
<gene>
    <name evidence="4" type="ORF">NCTC13159_04985</name>
</gene>
<proteinExistence type="predicted"/>
<protein>
    <submittedName>
        <fullName evidence="4">Hydrolase</fullName>
    </submittedName>
</protein>
<dbReference type="InterPro" id="IPR003140">
    <property type="entry name" value="PLipase/COase/thioEstase"/>
</dbReference>
<accession>A0AAJ5D358</accession>
<dbReference type="AlphaFoldDB" id="A0AAJ5D358"/>
<dbReference type="SUPFAM" id="SSF53474">
    <property type="entry name" value="alpha/beta-Hydrolases"/>
    <property type="match status" value="1"/>
</dbReference>
<evidence type="ECO:0000313" key="4">
    <source>
        <dbReference type="EMBL" id="SUA93424.1"/>
    </source>
</evidence>
<comment type="caution">
    <text evidence="4">The sequence shown here is derived from an EMBL/GenBank/DDBJ whole genome shotgun (WGS) entry which is preliminary data.</text>
</comment>
<dbReference type="InterPro" id="IPR029058">
    <property type="entry name" value="AB_hydrolase_fold"/>
</dbReference>
<name>A0AAJ5D358_PANPU</name>
<feature type="domain" description="Phospholipase/carboxylesterase/thioesterase" evidence="3">
    <location>
        <begin position="152"/>
        <end position="257"/>
    </location>
</feature>
<dbReference type="Proteomes" id="UP000254589">
    <property type="component" value="Unassembled WGS sequence"/>
</dbReference>
<organism evidence="4 5">
    <name type="scientific">Pandoraea pulmonicola</name>
    <dbReference type="NCBI Taxonomy" id="93221"/>
    <lineage>
        <taxon>Bacteria</taxon>
        <taxon>Pseudomonadati</taxon>
        <taxon>Pseudomonadota</taxon>
        <taxon>Betaproteobacteria</taxon>
        <taxon>Burkholderiales</taxon>
        <taxon>Burkholderiaceae</taxon>
        <taxon>Pandoraea</taxon>
    </lineage>
</organism>
<keyword evidence="2 4" id="KW-0378">Hydrolase</keyword>
<dbReference type="PANTHER" id="PTHR43037">
    <property type="entry name" value="UNNAMED PRODUCT-RELATED"/>
    <property type="match status" value="1"/>
</dbReference>
<dbReference type="PANTHER" id="PTHR43037:SF5">
    <property type="entry name" value="FERULOYL ESTERASE"/>
    <property type="match status" value="1"/>
</dbReference>
<evidence type="ECO:0000259" key="3">
    <source>
        <dbReference type="Pfam" id="PF02230"/>
    </source>
</evidence>
<dbReference type="InterPro" id="IPR050955">
    <property type="entry name" value="Plant_Biomass_Hydrol_Est"/>
</dbReference>